<dbReference type="Proteomes" id="UP001213042">
    <property type="component" value="Unassembled WGS sequence"/>
</dbReference>
<organism evidence="6 7">
    <name type="scientific">Ruminococcus bicirculans</name>
    <name type="common">ex Wegman et al. 2014</name>
    <dbReference type="NCBI Taxonomy" id="1160721"/>
    <lineage>
        <taxon>Bacteria</taxon>
        <taxon>Bacillati</taxon>
        <taxon>Bacillota</taxon>
        <taxon>Clostridia</taxon>
        <taxon>Eubacteriales</taxon>
        <taxon>Oscillospiraceae</taxon>
        <taxon>Ruminococcus</taxon>
    </lineage>
</organism>
<feature type="compositionally biased region" description="Polar residues" evidence="2">
    <location>
        <begin position="603"/>
        <end position="617"/>
    </location>
</feature>
<dbReference type="GO" id="GO:0016780">
    <property type="term" value="F:phosphotransferase activity, for other substituted phosphate groups"/>
    <property type="evidence" value="ECO:0007669"/>
    <property type="project" value="TreeGrafter"/>
</dbReference>
<dbReference type="PANTHER" id="PTHR30576">
    <property type="entry name" value="COLANIC BIOSYNTHESIS UDP-GLUCOSE LIPID CARRIER TRANSFERASE"/>
    <property type="match status" value="1"/>
</dbReference>
<dbReference type="InterPro" id="IPR001509">
    <property type="entry name" value="Epimerase_deHydtase"/>
</dbReference>
<evidence type="ECO:0000256" key="3">
    <source>
        <dbReference type="SAM" id="Phobius"/>
    </source>
</evidence>
<keyword evidence="6" id="KW-0808">Transferase</keyword>
<evidence type="ECO:0000313" key="7">
    <source>
        <dbReference type="Proteomes" id="UP001213042"/>
    </source>
</evidence>
<comment type="caution">
    <text evidence="6">The sequence shown here is derived from an EMBL/GenBank/DDBJ whole genome shotgun (WGS) entry which is preliminary data.</text>
</comment>
<evidence type="ECO:0000256" key="2">
    <source>
        <dbReference type="SAM" id="MobiDB-lite"/>
    </source>
</evidence>
<accession>A0AAW6ELZ1</accession>
<keyword evidence="3" id="KW-0812">Transmembrane</keyword>
<proteinExistence type="inferred from homology"/>
<evidence type="ECO:0000256" key="1">
    <source>
        <dbReference type="ARBA" id="ARBA00006464"/>
    </source>
</evidence>
<evidence type="ECO:0000313" key="6">
    <source>
        <dbReference type="EMBL" id="MDB8751286.1"/>
    </source>
</evidence>
<dbReference type="Pfam" id="PF02397">
    <property type="entry name" value="Bac_transf"/>
    <property type="match status" value="1"/>
</dbReference>
<name>A0AAW6ELZ1_9FIRM</name>
<comment type="similarity">
    <text evidence="1">Belongs to the bacterial sugar transferase family.</text>
</comment>
<gene>
    <name evidence="6" type="ORF">PNW00_12635</name>
</gene>
<protein>
    <submittedName>
        <fullName evidence="6">Sugar transferase</fullName>
    </submittedName>
</protein>
<dbReference type="Pfam" id="PF01370">
    <property type="entry name" value="Epimerase"/>
    <property type="match status" value="1"/>
</dbReference>
<feature type="transmembrane region" description="Helical" evidence="3">
    <location>
        <begin position="6"/>
        <end position="27"/>
    </location>
</feature>
<feature type="domain" description="NAD-dependent epimerase/dehydratase" evidence="4">
    <location>
        <begin position="317"/>
        <end position="516"/>
    </location>
</feature>
<sequence>MDKKKVKRFIGKSVAVLAVAFAILSIVSKRKKRDTVYDNEPEQKNPLEGKKVIFVEDENDKENADGIRGHLEAIGDCDHKPGFYERYIKRGIDIVLSFGGLVVLSPVFALTALAIKIEDPGPVFFTQKRVGQNKKYFKLHKFRSMKMCTPHDVPTHMLDNPDQYITKVGKFIRAHSLDELPQIWDIFVGNMSVIGPRPGLWNQDLLTAERDKYGANDVKPGLTGWAQINGRDELEIPEKAKLDGEYVRKLGPIMDAKVFLGSLHVFGKDDSVVEGGTGEISKVGRHYTDGKSDEELIGHIGFGEPVTVDTETKKKVLITGAGSYIGESFKKYAEEHYSALDIETLDMLDPDWKKKDFSKFDIVYHVAGLAHADVGSVDDSTKEKYYAVNTDLAVEVCKKAKSEGVKEFIFMSSMIVYGDSAPYGKDKIIDEHTVPKAANFYGDSKLQADVAVRSFADDSFKVLVIRTPMIYGKGSKGNYPTLAKLAKKLPVFPDVDNKRSMLHIDNLCEFLCQIMLVSDIKENATVFMSQNAEWTKTSDMVKKIADVSGKKIRTLKIFRPAVFIGSKMPGKMGGLVNKAFGNSCYEHEVSDYEGIKYQTTSLSESVVKTERNNGNSREPSDKESHT</sequence>
<dbReference type="Gene3D" id="3.40.50.720">
    <property type="entry name" value="NAD(P)-binding Rossmann-like Domain"/>
    <property type="match status" value="1"/>
</dbReference>
<feature type="region of interest" description="Disordered" evidence="2">
    <location>
        <begin position="603"/>
        <end position="626"/>
    </location>
</feature>
<dbReference type="RefSeq" id="WP_195221722.1">
    <property type="nucleotide sequence ID" value="NZ_JADMWL010000027.1"/>
</dbReference>
<dbReference type="SUPFAM" id="SSF51735">
    <property type="entry name" value="NAD(P)-binding Rossmann-fold domains"/>
    <property type="match status" value="1"/>
</dbReference>
<keyword evidence="3" id="KW-1133">Transmembrane helix</keyword>
<feature type="transmembrane region" description="Helical" evidence="3">
    <location>
        <begin position="94"/>
        <end position="115"/>
    </location>
</feature>
<dbReference type="InterPro" id="IPR036291">
    <property type="entry name" value="NAD(P)-bd_dom_sf"/>
</dbReference>
<keyword evidence="3" id="KW-0472">Membrane</keyword>
<feature type="domain" description="Bacterial sugar transferase" evidence="5">
    <location>
        <begin position="89"/>
        <end position="263"/>
    </location>
</feature>
<reference evidence="6" key="1">
    <citation type="submission" date="2023-01" db="EMBL/GenBank/DDBJ databases">
        <title>Human gut microbiome strain richness.</title>
        <authorList>
            <person name="Chen-Liaw A."/>
        </authorList>
    </citation>
    <scope>NUCLEOTIDE SEQUENCE</scope>
    <source>
        <strain evidence="6">D43st1_D9_D43t1_170807</strain>
    </source>
</reference>
<dbReference type="AlphaFoldDB" id="A0AAW6ELZ1"/>
<dbReference type="InterPro" id="IPR003362">
    <property type="entry name" value="Bact_transf"/>
</dbReference>
<evidence type="ECO:0000259" key="5">
    <source>
        <dbReference type="Pfam" id="PF02397"/>
    </source>
</evidence>
<evidence type="ECO:0000259" key="4">
    <source>
        <dbReference type="Pfam" id="PF01370"/>
    </source>
</evidence>
<dbReference type="PANTHER" id="PTHR30576:SF10">
    <property type="entry name" value="SLL5057 PROTEIN"/>
    <property type="match status" value="1"/>
</dbReference>
<dbReference type="EMBL" id="JAQMLU010000028">
    <property type="protein sequence ID" value="MDB8751286.1"/>
    <property type="molecule type" value="Genomic_DNA"/>
</dbReference>